<reference evidence="1 2" key="1">
    <citation type="journal article" date="2015" name="Nature">
        <title>rRNA introns, odd ribosomes, and small enigmatic genomes across a large radiation of phyla.</title>
        <authorList>
            <person name="Brown C.T."/>
            <person name="Hug L.A."/>
            <person name="Thomas B.C."/>
            <person name="Sharon I."/>
            <person name="Castelle C.J."/>
            <person name="Singh A."/>
            <person name="Wilkins M.J."/>
            <person name="Williams K.H."/>
            <person name="Banfield J.F."/>
        </authorList>
    </citation>
    <scope>NUCLEOTIDE SEQUENCE [LARGE SCALE GENOMIC DNA]</scope>
</reference>
<evidence type="ECO:0000313" key="2">
    <source>
        <dbReference type="Proteomes" id="UP000034207"/>
    </source>
</evidence>
<name>A0A0G0Q061_UNCC2</name>
<dbReference type="STRING" id="1618345.UT18_C0004G0028"/>
<organism evidence="1 2">
    <name type="scientific">candidate division CPR2 bacterium GW2011_GWC2_39_10</name>
    <dbReference type="NCBI Taxonomy" id="1618345"/>
    <lineage>
        <taxon>Bacteria</taxon>
        <taxon>Bacteria division CPR2</taxon>
    </lineage>
</organism>
<proteinExistence type="predicted"/>
<comment type="caution">
    <text evidence="1">The sequence shown here is derived from an EMBL/GenBank/DDBJ whole genome shotgun (WGS) entry which is preliminary data.</text>
</comment>
<accession>A0A0G0Q061</accession>
<protein>
    <submittedName>
        <fullName evidence="1">Uncharacterized protein</fullName>
    </submittedName>
</protein>
<gene>
    <name evidence="1" type="ORF">UT18_C0004G0028</name>
</gene>
<sequence length="141" mass="16461">MRDGSRYSIECYNINNAYAKHLGCICQSGYKTITEAKKILDKLMPYEVENYFGVDFLSIHHKLVIYDHENCYNNRESNCFCPSCIPTFYKTENHGFATYKLGLAVFTEQDMEEFIETILTETIKHMVNSQIGEIKKNIIKF</sequence>
<evidence type="ECO:0000313" key="1">
    <source>
        <dbReference type="EMBL" id="KKQ95076.1"/>
    </source>
</evidence>
<dbReference type="Proteomes" id="UP000034207">
    <property type="component" value="Unassembled WGS sequence"/>
</dbReference>
<dbReference type="AlphaFoldDB" id="A0A0G0Q061"/>
<dbReference type="EMBL" id="LBVV01000004">
    <property type="protein sequence ID" value="KKQ95076.1"/>
    <property type="molecule type" value="Genomic_DNA"/>
</dbReference>